<organism evidence="1 2">
    <name type="scientific">Setaria italica</name>
    <name type="common">Foxtail millet</name>
    <name type="synonym">Panicum italicum</name>
    <dbReference type="NCBI Taxonomy" id="4555"/>
    <lineage>
        <taxon>Eukaryota</taxon>
        <taxon>Viridiplantae</taxon>
        <taxon>Streptophyta</taxon>
        <taxon>Embryophyta</taxon>
        <taxon>Tracheophyta</taxon>
        <taxon>Spermatophyta</taxon>
        <taxon>Magnoliopsida</taxon>
        <taxon>Liliopsida</taxon>
        <taxon>Poales</taxon>
        <taxon>Poaceae</taxon>
        <taxon>PACMAD clade</taxon>
        <taxon>Panicoideae</taxon>
        <taxon>Panicodae</taxon>
        <taxon>Paniceae</taxon>
        <taxon>Cenchrinae</taxon>
        <taxon>Setaria</taxon>
    </lineage>
</organism>
<dbReference type="EMBL" id="AGNK02002370">
    <property type="status" value="NOT_ANNOTATED_CDS"/>
    <property type="molecule type" value="Genomic_DNA"/>
</dbReference>
<sequence length="64" mass="7191">MFLELNSNKNLSLGKLGIKSQIRTTIVTTSDRTMLQFSLCFGSPLIGVPESCLFRVLLQSRWPC</sequence>
<keyword evidence="2" id="KW-1185">Reference proteome</keyword>
<evidence type="ECO:0000313" key="2">
    <source>
        <dbReference type="Proteomes" id="UP000004995"/>
    </source>
</evidence>
<evidence type="ECO:0000313" key="1">
    <source>
        <dbReference type="EnsemblPlants" id="KQL10346"/>
    </source>
</evidence>
<dbReference type="EnsemblPlants" id="KQL10346">
    <property type="protein sequence ID" value="KQL10346"/>
    <property type="gene ID" value="SETIT_008886mg"/>
</dbReference>
<dbReference type="AlphaFoldDB" id="K3Y3U8"/>
<dbReference type="HOGENOM" id="CLU_2871883_0_0_1"/>
<reference evidence="1" key="2">
    <citation type="submission" date="2018-08" db="UniProtKB">
        <authorList>
            <consortium name="EnsemblPlants"/>
        </authorList>
    </citation>
    <scope>IDENTIFICATION</scope>
    <source>
        <strain evidence="1">Yugu1</strain>
    </source>
</reference>
<dbReference type="Gramene" id="KQL10346">
    <property type="protein sequence ID" value="KQL10346"/>
    <property type="gene ID" value="SETIT_008886mg"/>
</dbReference>
<reference evidence="2" key="1">
    <citation type="journal article" date="2012" name="Nat. Biotechnol.">
        <title>Reference genome sequence of the model plant Setaria.</title>
        <authorList>
            <person name="Bennetzen J.L."/>
            <person name="Schmutz J."/>
            <person name="Wang H."/>
            <person name="Percifield R."/>
            <person name="Hawkins J."/>
            <person name="Pontaroli A.C."/>
            <person name="Estep M."/>
            <person name="Feng L."/>
            <person name="Vaughn J.N."/>
            <person name="Grimwood J."/>
            <person name="Jenkins J."/>
            <person name="Barry K."/>
            <person name="Lindquist E."/>
            <person name="Hellsten U."/>
            <person name="Deshpande S."/>
            <person name="Wang X."/>
            <person name="Wu X."/>
            <person name="Mitros T."/>
            <person name="Triplett J."/>
            <person name="Yang X."/>
            <person name="Ye C.Y."/>
            <person name="Mauro-Herrera M."/>
            <person name="Wang L."/>
            <person name="Li P."/>
            <person name="Sharma M."/>
            <person name="Sharma R."/>
            <person name="Ronald P.C."/>
            <person name="Panaud O."/>
            <person name="Kellogg E.A."/>
            <person name="Brutnell T.P."/>
            <person name="Doust A.N."/>
            <person name="Tuskan G.A."/>
            <person name="Rokhsar D."/>
            <person name="Devos K.M."/>
        </authorList>
    </citation>
    <scope>NUCLEOTIDE SEQUENCE [LARGE SCALE GENOMIC DNA]</scope>
    <source>
        <strain evidence="2">cv. Yugu1</strain>
    </source>
</reference>
<protein>
    <submittedName>
        <fullName evidence="1">Uncharacterized protein</fullName>
    </submittedName>
</protein>
<dbReference type="Proteomes" id="UP000004995">
    <property type="component" value="Unassembled WGS sequence"/>
</dbReference>
<proteinExistence type="predicted"/>
<accession>K3Y3U8</accession>
<dbReference type="InParanoid" id="K3Y3U8"/>
<name>K3Y3U8_SETIT</name>